<feature type="compositionally biased region" description="Basic and acidic residues" evidence="1">
    <location>
        <begin position="458"/>
        <end position="470"/>
    </location>
</feature>
<dbReference type="SUPFAM" id="SSF50494">
    <property type="entry name" value="Trypsin-like serine proteases"/>
    <property type="match status" value="1"/>
</dbReference>
<comment type="caution">
    <text evidence="4">The sequence shown here is derived from an EMBL/GenBank/DDBJ whole genome shotgun (WGS) entry which is preliminary data.</text>
</comment>
<evidence type="ECO:0000259" key="2">
    <source>
        <dbReference type="SMART" id="SM00477"/>
    </source>
</evidence>
<proteinExistence type="predicted"/>
<evidence type="ECO:0000259" key="3">
    <source>
        <dbReference type="SMART" id="SM00892"/>
    </source>
</evidence>
<keyword evidence="4" id="KW-0378">Hydrolase</keyword>
<dbReference type="RefSeq" id="WP_207350113.1">
    <property type="nucleotide sequence ID" value="NZ_JAFMPY010000006.1"/>
</dbReference>
<evidence type="ECO:0000313" key="5">
    <source>
        <dbReference type="Proteomes" id="UP000664288"/>
    </source>
</evidence>
<feature type="region of interest" description="Disordered" evidence="1">
    <location>
        <begin position="359"/>
        <end position="470"/>
    </location>
</feature>
<evidence type="ECO:0000256" key="1">
    <source>
        <dbReference type="SAM" id="MobiDB-lite"/>
    </source>
</evidence>
<dbReference type="Proteomes" id="UP000664288">
    <property type="component" value="Unassembled WGS sequence"/>
</dbReference>
<keyword evidence="5" id="KW-1185">Reference proteome</keyword>
<dbReference type="Gene3D" id="3.40.570.10">
    <property type="entry name" value="Extracellular Endonuclease, subunit A"/>
    <property type="match status" value="1"/>
</dbReference>
<keyword evidence="4" id="KW-0540">Nuclease</keyword>
<sequence length="1131" mass="123850">MANREFLDADAIDRAKRAAERWKQRTEERERRKRALERGAIIEADKQERVIKRVNRLDEWAATAKKTDDGETISARESFSARAWRPEDIGRAAEERILETKDLLSIEFFELGLVAADCVGRITTGGQPNGTGFLVAPGLVMTNHHVLASPQEASASRFQLYYEPNEVGVPRPVETFLFRPQDFFLTDTRLDFTLVAIEKTSQSGTTLDTAMLLPLIGDEGKARVGEALNIVQHPAGRPKEVVIRNNRLLDLPEGDGLDIFFHYESDTEQGSSGSPVFNDQWEVVALHHSSVPKTDANGELVDAGGVVLRQGDSPDRIVWVANEGIRVSRLVNFIRDVPLDPAMDAVRDEALATWALQGRPEAAKKRAEKAMSDPTPITDVPGETQPDDRPGETPQAGGSGDRATDDGPSRGRHDGGPEGGISGGGALSAGSVSRDKPVVGPRATCGGDALPVAATESGRPDPSDPDYKNRVGYDPVFLGEAVPLPTLRDASHGPLAATASGPELKYHHYSVMMNERRRLAYVSAVNIDGAAPFQQSREGSDRWYLDPRLAAALQADGSYYRDNPLDRGHLVRRADAAWGHSTEEAERANDDTFHFTNCSPQHEIFNQSRLASRKGLMLWGNLENAVARLAGQSQRRLSVMNGPVFTEHDRPYRHDFFVPAAFWKLVIFPESETKVSALAFRLSQADQIAGLAREAALDQGLVEFRPQQIAIAELEAITGLDFGTLRQRDAFAAAAGSPAGASAESVRERVGSRVVTNEADIVFASARGGRGAASQHEGAVRGAGGGTGNGIPAAAAAAEGERISYEQLKAMMLDPKVPDETIARYLTGVPKRSGAFSPEVRPDPAMVRMEGTARLEVESALGWGNALSRWRRNRAYELRRIFDRHSPVLVEEGDSWFQFPFLIKDVIDHLGEEYLIWSLSAAGDTAENMVRTEPEYMAGLEAVREHGVRAFLFSAAGNDVIGEDLTGKPVLGSLLKHFEPGKSASWHIDETALRRVLETLERSYETVVDTIHARRGFERLPILVHGYDYAIAGGFSGDVRDPSWAAQDEWLGGPMRQKGIVDPQMQRAIVRLLIDRLYDMLNGLAARKTDVHVVDVRGTLELGEWADEIHGTDGGFGQVAEKFRAVLRRVI</sequence>
<protein>
    <submittedName>
        <fullName evidence="4">DNA/RNA non-specific endonuclease</fullName>
    </submittedName>
</protein>
<dbReference type="PANTHER" id="PTHR13966">
    <property type="entry name" value="ENDONUCLEASE RELATED"/>
    <property type="match status" value="1"/>
</dbReference>
<feature type="compositionally biased region" description="Gly residues" evidence="1">
    <location>
        <begin position="417"/>
        <end position="427"/>
    </location>
</feature>
<dbReference type="CDD" id="cd00091">
    <property type="entry name" value="NUC"/>
    <property type="match status" value="1"/>
</dbReference>
<accession>A0ABS3J1B9</accession>
<dbReference type="GO" id="GO:0004519">
    <property type="term" value="F:endonuclease activity"/>
    <property type="evidence" value="ECO:0007669"/>
    <property type="project" value="UniProtKB-KW"/>
</dbReference>
<reference evidence="4 5" key="1">
    <citation type="submission" date="2021-03" db="EMBL/GenBank/DDBJ databases">
        <title>Whole genome sequence of Jiella sp. MQZ13P-4.</title>
        <authorList>
            <person name="Tuo L."/>
        </authorList>
    </citation>
    <scope>NUCLEOTIDE SEQUENCE [LARGE SCALE GENOMIC DNA]</scope>
    <source>
        <strain evidence="4 5">MQZ13P-4</strain>
    </source>
</reference>
<gene>
    <name evidence="4" type="ORF">J1C47_07410</name>
</gene>
<name>A0ABS3J1B9_9HYPH</name>
<dbReference type="InterPro" id="IPR043504">
    <property type="entry name" value="Peptidase_S1_PA_chymotrypsin"/>
</dbReference>
<evidence type="ECO:0000313" key="4">
    <source>
        <dbReference type="EMBL" id="MBO0903467.1"/>
    </source>
</evidence>
<feature type="domain" description="DNA/RNA non-specific endonuclease/pyrophosphatase/phosphodiesterase" evidence="3">
    <location>
        <begin position="505"/>
        <end position="729"/>
    </location>
</feature>
<feature type="compositionally biased region" description="Basic and acidic residues" evidence="1">
    <location>
        <begin position="402"/>
        <end position="416"/>
    </location>
</feature>
<dbReference type="InterPro" id="IPR001604">
    <property type="entry name" value="Endo_G_ENPP1-like_dom"/>
</dbReference>
<dbReference type="EMBL" id="JAFMPY010000006">
    <property type="protein sequence ID" value="MBO0903467.1"/>
    <property type="molecule type" value="Genomic_DNA"/>
</dbReference>
<dbReference type="Pfam" id="PF13365">
    <property type="entry name" value="Trypsin_2"/>
    <property type="match status" value="1"/>
</dbReference>
<dbReference type="InterPro" id="IPR020821">
    <property type="entry name" value="ENPP1-3/EXOG-like_nuc-like"/>
</dbReference>
<organism evidence="4 5">
    <name type="scientific">Jiella sonneratiae</name>
    <dbReference type="NCBI Taxonomy" id="2816856"/>
    <lineage>
        <taxon>Bacteria</taxon>
        <taxon>Pseudomonadati</taxon>
        <taxon>Pseudomonadota</taxon>
        <taxon>Alphaproteobacteria</taxon>
        <taxon>Hyphomicrobiales</taxon>
        <taxon>Aurantimonadaceae</taxon>
        <taxon>Jiella</taxon>
    </lineage>
</organism>
<feature type="compositionally biased region" description="Basic and acidic residues" evidence="1">
    <location>
        <begin position="361"/>
        <end position="371"/>
    </location>
</feature>
<dbReference type="SUPFAM" id="SSF54060">
    <property type="entry name" value="His-Me finger endonucleases"/>
    <property type="match status" value="1"/>
</dbReference>
<dbReference type="InterPro" id="IPR009003">
    <property type="entry name" value="Peptidase_S1_PA"/>
</dbReference>
<keyword evidence="4" id="KW-0255">Endonuclease</keyword>
<dbReference type="InterPro" id="IPR040255">
    <property type="entry name" value="Non-specific_endonuclease"/>
</dbReference>
<feature type="domain" description="ENPP1-3/EXOG-like endonuclease/phosphodiesterase" evidence="2">
    <location>
        <begin position="506"/>
        <end position="729"/>
    </location>
</feature>
<dbReference type="Pfam" id="PF01223">
    <property type="entry name" value="Endonuclease_NS"/>
    <property type="match status" value="1"/>
</dbReference>
<dbReference type="PANTHER" id="PTHR13966:SF5">
    <property type="entry name" value="ENDONUCLEASE G, MITOCHONDRIAL"/>
    <property type="match status" value="1"/>
</dbReference>
<dbReference type="InterPro" id="IPR044925">
    <property type="entry name" value="His-Me_finger_sf"/>
</dbReference>
<dbReference type="SMART" id="SM00477">
    <property type="entry name" value="NUC"/>
    <property type="match status" value="1"/>
</dbReference>
<dbReference type="SMART" id="SM00892">
    <property type="entry name" value="Endonuclease_NS"/>
    <property type="match status" value="1"/>
</dbReference>
<dbReference type="InterPro" id="IPR044929">
    <property type="entry name" value="DNA/RNA_non-sp_Endonuclease_sf"/>
</dbReference>
<dbReference type="Gene3D" id="2.40.10.10">
    <property type="entry name" value="Trypsin-like serine proteases"/>
    <property type="match status" value="2"/>
</dbReference>